<accession>A0A8J7SQZ4</accession>
<feature type="domain" description="N-acetyltransferase" evidence="3">
    <location>
        <begin position="1"/>
        <end position="158"/>
    </location>
</feature>
<dbReference type="PROSITE" id="PS51186">
    <property type="entry name" value="GNAT"/>
    <property type="match status" value="1"/>
</dbReference>
<dbReference type="PANTHER" id="PTHR43072:SF23">
    <property type="entry name" value="UPF0039 PROTEIN C11D3.02C"/>
    <property type="match status" value="1"/>
</dbReference>
<name>A0A8J7SQZ4_9RHOB</name>
<keyword evidence="5" id="KW-1185">Reference proteome</keyword>
<reference evidence="4" key="1">
    <citation type="submission" date="2021-01" db="EMBL/GenBank/DDBJ databases">
        <title>Genome seq and assembly of Tabrizicola sp. KVB23.</title>
        <authorList>
            <person name="Chhetri G."/>
        </authorList>
    </citation>
    <scope>NUCLEOTIDE SEQUENCE</scope>
    <source>
        <strain evidence="4">KVB23</strain>
    </source>
</reference>
<keyword evidence="1" id="KW-0808">Transferase</keyword>
<sequence>MIRPALPQDAPAIAEIWNRVIRETTQTFTTVEKSADDIATRIAQGAPWWVAEADGTILGHATYGPFRSGPGYAQTMEHSVHLTDAAKGKGLGRALMAALEDHAHAAGIHVMVAGISGGNAAGLAFHSALGYAEVGRMPEVGQKWGQRLHLVLMQKILS</sequence>
<dbReference type="Gene3D" id="3.40.630.30">
    <property type="match status" value="1"/>
</dbReference>
<evidence type="ECO:0000259" key="3">
    <source>
        <dbReference type="PROSITE" id="PS51186"/>
    </source>
</evidence>
<dbReference type="RefSeq" id="WP_202657053.1">
    <property type="nucleotide sequence ID" value="NZ_JAESVP010000001.1"/>
</dbReference>
<dbReference type="InterPro" id="IPR016181">
    <property type="entry name" value="Acyl_CoA_acyltransferase"/>
</dbReference>
<dbReference type="SUPFAM" id="SSF55729">
    <property type="entry name" value="Acyl-CoA N-acyltransferases (Nat)"/>
    <property type="match status" value="1"/>
</dbReference>
<evidence type="ECO:0000313" key="4">
    <source>
        <dbReference type="EMBL" id="MBL4926510.1"/>
    </source>
</evidence>
<gene>
    <name evidence="4" type="ORF">JI744_00195</name>
</gene>
<dbReference type="AlphaFoldDB" id="A0A8J7SQZ4"/>
<dbReference type="Proteomes" id="UP000619033">
    <property type="component" value="Unassembled WGS sequence"/>
</dbReference>
<dbReference type="GO" id="GO:0016747">
    <property type="term" value="F:acyltransferase activity, transferring groups other than amino-acyl groups"/>
    <property type="evidence" value="ECO:0007669"/>
    <property type="project" value="InterPro"/>
</dbReference>
<proteinExistence type="predicted"/>
<dbReference type="Pfam" id="PF00583">
    <property type="entry name" value="Acetyltransf_1"/>
    <property type="match status" value="1"/>
</dbReference>
<organism evidence="4 5">
    <name type="scientific">Fuscibacter oryzae</name>
    <dbReference type="NCBI Taxonomy" id="2803939"/>
    <lineage>
        <taxon>Bacteria</taxon>
        <taxon>Pseudomonadati</taxon>
        <taxon>Pseudomonadota</taxon>
        <taxon>Alphaproteobacteria</taxon>
        <taxon>Rhodobacterales</taxon>
        <taxon>Paracoccaceae</taxon>
        <taxon>Fuscibacter</taxon>
    </lineage>
</organism>
<dbReference type="InterPro" id="IPR000182">
    <property type="entry name" value="GNAT_dom"/>
</dbReference>
<evidence type="ECO:0000256" key="2">
    <source>
        <dbReference type="ARBA" id="ARBA00023315"/>
    </source>
</evidence>
<keyword evidence="2" id="KW-0012">Acyltransferase</keyword>
<evidence type="ECO:0000313" key="5">
    <source>
        <dbReference type="Proteomes" id="UP000619033"/>
    </source>
</evidence>
<dbReference type="EMBL" id="JAESVP010000001">
    <property type="protein sequence ID" value="MBL4926510.1"/>
    <property type="molecule type" value="Genomic_DNA"/>
</dbReference>
<protein>
    <submittedName>
        <fullName evidence="4">N-acetyltransferase</fullName>
    </submittedName>
</protein>
<comment type="caution">
    <text evidence="4">The sequence shown here is derived from an EMBL/GenBank/DDBJ whole genome shotgun (WGS) entry which is preliminary data.</text>
</comment>
<dbReference type="CDD" id="cd04301">
    <property type="entry name" value="NAT_SF"/>
    <property type="match status" value="1"/>
</dbReference>
<evidence type="ECO:0000256" key="1">
    <source>
        <dbReference type="ARBA" id="ARBA00022679"/>
    </source>
</evidence>
<dbReference type="PANTHER" id="PTHR43072">
    <property type="entry name" value="N-ACETYLTRANSFERASE"/>
    <property type="match status" value="1"/>
</dbReference>